<feature type="region of interest" description="Disordered" evidence="1">
    <location>
        <begin position="58"/>
        <end position="79"/>
    </location>
</feature>
<dbReference type="Pfam" id="PF11150">
    <property type="entry name" value="DUF2927"/>
    <property type="match status" value="1"/>
</dbReference>
<keyword evidence="3" id="KW-1185">Reference proteome</keyword>
<dbReference type="EMBL" id="FWFN01000001">
    <property type="protein sequence ID" value="SLN14481.1"/>
    <property type="molecule type" value="Genomic_DNA"/>
</dbReference>
<dbReference type="Proteomes" id="UP000193963">
    <property type="component" value="Unassembled WGS sequence"/>
</dbReference>
<accession>A0A1X6Y9A1</accession>
<sequence>MTDKAEPPAGGLSRSADPRSSGRRRGAERWSSRIRPLALGLTLPLLLSGCTDMADLFGPKGPPQESLRPVPRTETAARPEVASVESRLLAAYYAEAQTRDLAAGLLRQDGGGDAEAAHDRDDLVRNFERIAFYSEHRPGAGLAAGDGMPGQLLRWQQPVRMRVTFGTSVDEATRDDDRAVLRGYARRLAHATGHSIGLGTGPGGNFHVLVMGEDDREEAIAELRSLVPNLSASTRNTLRTLPRDIPCLVMGFAAAGNPATYDLAVALVRAELPELMRRACFHEEIAQGLGLRNDSRAARPSIFNDDGEFALLTAQDEMMLEILYDSRLRPGMSLDEAHPIIEQIAAELMPEVTADASTL</sequence>
<protein>
    <recommendedName>
        <fullName evidence="4">DUF2927 domain-containing protein</fullName>
    </recommendedName>
</protein>
<evidence type="ECO:0000313" key="3">
    <source>
        <dbReference type="Proteomes" id="UP000193963"/>
    </source>
</evidence>
<organism evidence="2 3">
    <name type="scientific">Pseudooceanicola marinus</name>
    <dbReference type="NCBI Taxonomy" id="396013"/>
    <lineage>
        <taxon>Bacteria</taxon>
        <taxon>Pseudomonadati</taxon>
        <taxon>Pseudomonadota</taxon>
        <taxon>Alphaproteobacteria</taxon>
        <taxon>Rhodobacterales</taxon>
        <taxon>Paracoccaceae</taxon>
        <taxon>Pseudooceanicola</taxon>
    </lineage>
</organism>
<evidence type="ECO:0000313" key="2">
    <source>
        <dbReference type="EMBL" id="SLN14481.1"/>
    </source>
</evidence>
<feature type="region of interest" description="Disordered" evidence="1">
    <location>
        <begin position="1"/>
        <end position="29"/>
    </location>
</feature>
<dbReference type="RefSeq" id="WP_085886270.1">
    <property type="nucleotide sequence ID" value="NZ_FWFN01000001.1"/>
</dbReference>
<gene>
    <name evidence="2" type="ORF">PSM7751_00355</name>
</gene>
<evidence type="ECO:0000256" key="1">
    <source>
        <dbReference type="SAM" id="MobiDB-lite"/>
    </source>
</evidence>
<reference evidence="2 3" key="1">
    <citation type="submission" date="2017-03" db="EMBL/GenBank/DDBJ databases">
        <authorList>
            <person name="Afonso C.L."/>
            <person name="Miller P.J."/>
            <person name="Scott M.A."/>
            <person name="Spackman E."/>
            <person name="Goraichik I."/>
            <person name="Dimitrov K.M."/>
            <person name="Suarez D.L."/>
            <person name="Swayne D.E."/>
        </authorList>
    </citation>
    <scope>NUCLEOTIDE SEQUENCE [LARGE SCALE GENOMIC DNA]</scope>
    <source>
        <strain evidence="2 3">CECT 7751</strain>
    </source>
</reference>
<name>A0A1X6Y9A1_9RHOB</name>
<dbReference type="OrthoDB" id="3295600at2"/>
<proteinExistence type="predicted"/>
<dbReference type="AlphaFoldDB" id="A0A1X6Y9A1"/>
<evidence type="ECO:0008006" key="4">
    <source>
        <dbReference type="Google" id="ProtNLM"/>
    </source>
</evidence>
<dbReference type="InterPro" id="IPR021323">
    <property type="entry name" value="DUF2927"/>
</dbReference>